<keyword evidence="2" id="KW-0539">Nucleus</keyword>
<dbReference type="GO" id="GO:0005681">
    <property type="term" value="C:spliceosomal complex"/>
    <property type="evidence" value="ECO:0007669"/>
    <property type="project" value="TreeGrafter"/>
</dbReference>
<accession>A0AAV7J0L2</accession>
<gene>
    <name evidence="5" type="ORF">KQX54_007670</name>
</gene>
<name>A0AAV7J0L2_COTGL</name>
<evidence type="ECO:0000313" key="5">
    <source>
        <dbReference type="EMBL" id="KAH0560726.1"/>
    </source>
</evidence>
<evidence type="ECO:0000259" key="4">
    <source>
        <dbReference type="PROSITE" id="PS50174"/>
    </source>
</evidence>
<feature type="domain" description="G-patch" evidence="4">
    <location>
        <begin position="229"/>
        <end position="261"/>
    </location>
</feature>
<feature type="compositionally biased region" description="Basic and acidic residues" evidence="3">
    <location>
        <begin position="362"/>
        <end position="445"/>
    </location>
</feature>
<dbReference type="AlphaFoldDB" id="A0AAV7J0L2"/>
<feature type="compositionally biased region" description="Basic residues" evidence="3">
    <location>
        <begin position="446"/>
        <end position="461"/>
    </location>
</feature>
<proteinExistence type="predicted"/>
<evidence type="ECO:0000256" key="3">
    <source>
        <dbReference type="SAM" id="MobiDB-lite"/>
    </source>
</evidence>
<feature type="region of interest" description="Disordered" evidence="3">
    <location>
        <begin position="362"/>
        <end position="461"/>
    </location>
</feature>
<comment type="subcellular location">
    <subcellularLocation>
        <location evidence="1">Nucleus</location>
    </subcellularLocation>
</comment>
<dbReference type="PROSITE" id="PS50174">
    <property type="entry name" value="G_PATCH"/>
    <property type="match status" value="1"/>
</dbReference>
<evidence type="ECO:0000256" key="1">
    <source>
        <dbReference type="ARBA" id="ARBA00004123"/>
    </source>
</evidence>
<protein>
    <recommendedName>
        <fullName evidence="4">G-patch domain-containing protein</fullName>
    </recommendedName>
</protein>
<dbReference type="InterPro" id="IPR045166">
    <property type="entry name" value="Spp2-like"/>
</dbReference>
<dbReference type="Proteomes" id="UP000826195">
    <property type="component" value="Unassembled WGS sequence"/>
</dbReference>
<dbReference type="GO" id="GO:0003676">
    <property type="term" value="F:nucleic acid binding"/>
    <property type="evidence" value="ECO:0007669"/>
    <property type="project" value="InterPro"/>
</dbReference>
<feature type="compositionally biased region" description="Polar residues" evidence="3">
    <location>
        <begin position="94"/>
        <end position="114"/>
    </location>
</feature>
<comment type="caution">
    <text evidence="5">The sequence shown here is derived from an EMBL/GenBank/DDBJ whole genome shotgun (WGS) entry which is preliminary data.</text>
</comment>
<dbReference type="EMBL" id="JAHXZJ010000374">
    <property type="protein sequence ID" value="KAH0560726.1"/>
    <property type="molecule type" value="Genomic_DNA"/>
</dbReference>
<dbReference type="PANTHER" id="PTHR15818:SF2">
    <property type="entry name" value="G-PATCH DOMAIN AND KOW MOTIFS-CONTAINING PROTEIN"/>
    <property type="match status" value="1"/>
</dbReference>
<sequence length="461" mass="52885">MTQENKKISFGFSKSSRKPLLKAPVEAKVKDEKDYIKCIDDKSIKLINETKVVNGPLVIPLIESSNSWKNKLIEKLNSKDVSTSSESSKKLNSTEASSKNFNSTPEALENSNSPAPVLKDSVAASDNLKSSSKEEIEILDVEKIKKVVEVIEIEENDQEEKEISNVSKLNKVEIDEKEWDRLAAEEILKDSQKKIKVEKTNDFKIEMTESNVFVGEEESTLEDYGRIPIDQFGMAMLRGMGWHPNRGIGKKPQLVTTEVPLSRPRGMGLGADKVVKKPSSSGDSKKELKLEKGCFVKLIAGRLMGHYGEVKGFDEDKGRVMVKLSLVDDVQTFSEVMLDPVSKDEFDKNSKVINISKYEEYKNKTQDLEDGRSRVNGYVERERDDDRRDVSYSSRDKRRDRERSRSKERSRGGKNKYEKKDRDRSRSRGRENKHERRDRGRDRSGDRHKHKKSKHHKKHRH</sequence>
<dbReference type="GO" id="GO:0000398">
    <property type="term" value="P:mRNA splicing, via spliceosome"/>
    <property type="evidence" value="ECO:0007669"/>
    <property type="project" value="InterPro"/>
</dbReference>
<feature type="region of interest" description="Disordered" evidence="3">
    <location>
        <begin position="266"/>
        <end position="285"/>
    </location>
</feature>
<evidence type="ECO:0000256" key="2">
    <source>
        <dbReference type="ARBA" id="ARBA00023242"/>
    </source>
</evidence>
<dbReference type="InterPro" id="IPR026822">
    <property type="entry name" value="Spp2/MOS2_G-patch"/>
</dbReference>
<evidence type="ECO:0000313" key="6">
    <source>
        <dbReference type="Proteomes" id="UP000826195"/>
    </source>
</evidence>
<feature type="compositionally biased region" description="Low complexity" evidence="3">
    <location>
        <begin position="83"/>
        <end position="93"/>
    </location>
</feature>
<organism evidence="5 6">
    <name type="scientific">Cotesia glomerata</name>
    <name type="common">Lepidopteran parasitic wasp</name>
    <name type="synonym">Apanteles glomeratus</name>
    <dbReference type="NCBI Taxonomy" id="32391"/>
    <lineage>
        <taxon>Eukaryota</taxon>
        <taxon>Metazoa</taxon>
        <taxon>Ecdysozoa</taxon>
        <taxon>Arthropoda</taxon>
        <taxon>Hexapoda</taxon>
        <taxon>Insecta</taxon>
        <taxon>Pterygota</taxon>
        <taxon>Neoptera</taxon>
        <taxon>Endopterygota</taxon>
        <taxon>Hymenoptera</taxon>
        <taxon>Apocrita</taxon>
        <taxon>Ichneumonoidea</taxon>
        <taxon>Braconidae</taxon>
        <taxon>Microgastrinae</taxon>
        <taxon>Cotesia</taxon>
    </lineage>
</organism>
<dbReference type="SMART" id="SM00443">
    <property type="entry name" value="G_patch"/>
    <property type="match status" value="1"/>
</dbReference>
<keyword evidence="6" id="KW-1185">Reference proteome</keyword>
<feature type="region of interest" description="Disordered" evidence="3">
    <location>
        <begin position="83"/>
        <end position="118"/>
    </location>
</feature>
<dbReference type="Pfam" id="PF12656">
    <property type="entry name" value="G-patch_2"/>
    <property type="match status" value="1"/>
</dbReference>
<dbReference type="InterPro" id="IPR000467">
    <property type="entry name" value="G_patch_dom"/>
</dbReference>
<reference evidence="5 6" key="1">
    <citation type="journal article" date="2021" name="J. Hered.">
        <title>A chromosome-level genome assembly of the parasitoid wasp, Cotesia glomerata (Hymenoptera: Braconidae).</title>
        <authorList>
            <person name="Pinto B.J."/>
            <person name="Weis J.J."/>
            <person name="Gamble T."/>
            <person name="Ode P.J."/>
            <person name="Paul R."/>
            <person name="Zaspel J.M."/>
        </authorList>
    </citation>
    <scope>NUCLEOTIDE SEQUENCE [LARGE SCALE GENOMIC DNA]</scope>
    <source>
        <strain evidence="5">CgM1</strain>
    </source>
</reference>
<dbReference type="PANTHER" id="PTHR15818">
    <property type="entry name" value="G PATCH AND KOW-CONTAINING"/>
    <property type="match status" value="1"/>
</dbReference>